<dbReference type="InterPro" id="IPR002139">
    <property type="entry name" value="Ribo/fructo_kinase"/>
</dbReference>
<dbReference type="HAMAP" id="MF_01987">
    <property type="entry name" value="Ribokinase"/>
    <property type="match status" value="1"/>
</dbReference>
<dbReference type="GO" id="GO:0005524">
    <property type="term" value="F:ATP binding"/>
    <property type="evidence" value="ECO:0007669"/>
    <property type="project" value="UniProtKB-UniRule"/>
</dbReference>
<comment type="caution">
    <text evidence="11">The sequence shown here is derived from an EMBL/GenBank/DDBJ whole genome shotgun (WGS) entry which is preliminary data.</text>
</comment>
<evidence type="ECO:0000256" key="9">
    <source>
        <dbReference type="HAMAP-Rule" id="MF_01987"/>
    </source>
</evidence>
<comment type="cofactor">
    <cofactor evidence="9">
        <name>Mg(2+)</name>
        <dbReference type="ChEBI" id="CHEBI:18420"/>
    </cofactor>
    <text evidence="9">Requires a divalent cation, most likely magnesium in vivo, as an electrophilic catalyst to aid phosphoryl group transfer. It is the chelate of the metal and the nucleotide that is the actual substrate.</text>
</comment>
<accession>A0AAW8TXI8</accession>
<feature type="binding site" evidence="9">
    <location>
        <position position="244"/>
    </location>
    <ligand>
        <name>K(+)</name>
        <dbReference type="ChEBI" id="CHEBI:29103"/>
    </ligand>
</feature>
<evidence type="ECO:0000313" key="12">
    <source>
        <dbReference type="Proteomes" id="UP001256711"/>
    </source>
</evidence>
<dbReference type="RefSeq" id="WP_311835619.1">
    <property type="nucleotide sequence ID" value="NZ_JARQBJ010000004.1"/>
</dbReference>
<evidence type="ECO:0000259" key="10">
    <source>
        <dbReference type="Pfam" id="PF00294"/>
    </source>
</evidence>
<sequence>MSVVVVGSLNMDIVMLVDQMPIIGETLLGEDVRYFYGGKGANQAVAASKMNVPVKMVGKVGDDTFGDKLLLHMGMTQVAMSEVKREAGTRTGTAAIIKLPEDNAIIVLPGANQKITSEDVSEQVLDEANVLLVQLEIPLTTVAETLHRAKEKGVKTILNPAPYHPDVIELIKDVDYITPNEAEFARMMGHEEEDVTDVEADMLAWSKEHTTRLLVTRGGAGVSYVEAGQVKTVAAPKVQVADTTGAGDTFNGIFAAGLDQDVDFETAVKQAVYGASLAVTKMGAQTAMPTKKQLTKFMTE</sequence>
<feature type="active site" description="Proton acceptor" evidence="9">
    <location>
        <position position="248"/>
    </location>
</feature>
<dbReference type="GO" id="GO:0004747">
    <property type="term" value="F:ribokinase activity"/>
    <property type="evidence" value="ECO:0007669"/>
    <property type="project" value="UniProtKB-UniRule"/>
</dbReference>
<feature type="binding site" evidence="9">
    <location>
        <begin position="38"/>
        <end position="42"/>
    </location>
    <ligand>
        <name>substrate</name>
    </ligand>
</feature>
<reference evidence="11" key="1">
    <citation type="submission" date="2023-03" db="EMBL/GenBank/DDBJ databases">
        <authorList>
            <person name="Shen W."/>
            <person name="Cai J."/>
        </authorList>
    </citation>
    <scope>NUCLEOTIDE SEQUENCE</scope>
    <source>
        <strain evidence="11">B226-2</strain>
    </source>
</reference>
<comment type="similarity">
    <text evidence="9">Belongs to the carbohydrate kinase PfkB family. Ribokinase subfamily.</text>
</comment>
<evidence type="ECO:0000256" key="3">
    <source>
        <dbReference type="ARBA" id="ARBA00022741"/>
    </source>
</evidence>
<evidence type="ECO:0000256" key="4">
    <source>
        <dbReference type="ARBA" id="ARBA00022777"/>
    </source>
</evidence>
<dbReference type="GO" id="GO:0019303">
    <property type="term" value="P:D-ribose catabolic process"/>
    <property type="evidence" value="ECO:0007669"/>
    <property type="project" value="UniProtKB-UniRule"/>
</dbReference>
<evidence type="ECO:0000256" key="1">
    <source>
        <dbReference type="ARBA" id="ARBA00022679"/>
    </source>
</evidence>
<dbReference type="PANTHER" id="PTHR10584">
    <property type="entry name" value="SUGAR KINASE"/>
    <property type="match status" value="1"/>
</dbReference>
<keyword evidence="7 9" id="KW-0630">Potassium</keyword>
<gene>
    <name evidence="9" type="primary">rbsK</name>
    <name evidence="11" type="ORF">P7H43_10270</name>
</gene>
<comment type="function">
    <text evidence="9">Catalyzes the phosphorylation of ribose at O-5 in a reaction requiring ATP and magnesium. The resulting D-ribose-5-phosphate can then be used either for sythesis of nucleotides, histidine, and tryptophan, or as a component of the pentose phosphate pathway.</text>
</comment>
<evidence type="ECO:0000313" key="11">
    <source>
        <dbReference type="EMBL" id="MDT2810875.1"/>
    </source>
</evidence>
<keyword evidence="6 9" id="KW-0460">Magnesium</keyword>
<evidence type="ECO:0000256" key="6">
    <source>
        <dbReference type="ARBA" id="ARBA00022842"/>
    </source>
</evidence>
<evidence type="ECO:0000256" key="7">
    <source>
        <dbReference type="ARBA" id="ARBA00022958"/>
    </source>
</evidence>
<feature type="binding site" evidence="9">
    <location>
        <position position="248"/>
    </location>
    <ligand>
        <name>substrate</name>
    </ligand>
</feature>
<keyword evidence="3 9" id="KW-0547">Nucleotide-binding</keyword>
<dbReference type="EC" id="2.7.1.15" evidence="9"/>
<feature type="domain" description="Carbohydrate kinase PfkB" evidence="10">
    <location>
        <begin position="2"/>
        <end position="290"/>
    </location>
</feature>
<keyword evidence="8 9" id="KW-0119">Carbohydrate metabolism</keyword>
<evidence type="ECO:0000256" key="2">
    <source>
        <dbReference type="ARBA" id="ARBA00022723"/>
    </source>
</evidence>
<keyword evidence="9" id="KW-0963">Cytoplasm</keyword>
<comment type="activity regulation">
    <text evidence="9">Activated by a monovalent cation that binds near, but not in, the active site. The most likely occupant of the site in vivo is potassium. Ion binding induces a conformational change that may alter substrate affinity.</text>
</comment>
<keyword evidence="5 9" id="KW-0067">ATP-binding</keyword>
<keyword evidence="2 9" id="KW-0479">Metal-binding</keyword>
<feature type="binding site" evidence="9">
    <location>
        <position position="283"/>
    </location>
    <ligand>
        <name>K(+)</name>
        <dbReference type="ChEBI" id="CHEBI:29103"/>
    </ligand>
</feature>
<feature type="binding site" evidence="9">
    <location>
        <begin position="10"/>
        <end position="12"/>
    </location>
    <ligand>
        <name>substrate</name>
    </ligand>
</feature>
<keyword evidence="1 9" id="KW-0808">Transferase</keyword>
<evidence type="ECO:0000256" key="8">
    <source>
        <dbReference type="ARBA" id="ARBA00023277"/>
    </source>
</evidence>
<comment type="subcellular location">
    <subcellularLocation>
        <location evidence="9">Cytoplasm</location>
    </subcellularLocation>
</comment>
<feature type="binding site" evidence="9">
    <location>
        <position position="136"/>
    </location>
    <ligand>
        <name>substrate</name>
    </ligand>
</feature>
<dbReference type="Pfam" id="PF00294">
    <property type="entry name" value="PfkB"/>
    <property type="match status" value="1"/>
</dbReference>
<dbReference type="Gene3D" id="3.40.1190.20">
    <property type="match status" value="1"/>
</dbReference>
<dbReference type="SUPFAM" id="SSF53613">
    <property type="entry name" value="Ribokinase-like"/>
    <property type="match status" value="1"/>
</dbReference>
<feature type="binding site" evidence="9">
    <location>
        <position position="242"/>
    </location>
    <ligand>
        <name>K(+)</name>
        <dbReference type="ChEBI" id="CHEBI:29103"/>
    </ligand>
</feature>
<feature type="binding site" evidence="9">
    <location>
        <position position="278"/>
    </location>
    <ligand>
        <name>K(+)</name>
        <dbReference type="ChEBI" id="CHEBI:29103"/>
    </ligand>
</feature>
<dbReference type="InterPro" id="IPR011611">
    <property type="entry name" value="PfkB_dom"/>
</dbReference>
<dbReference type="PANTHER" id="PTHR10584:SF166">
    <property type="entry name" value="RIBOKINASE"/>
    <property type="match status" value="1"/>
</dbReference>
<comment type="catalytic activity">
    <reaction evidence="9">
        <text>D-ribose + ATP = D-ribose 5-phosphate + ADP + H(+)</text>
        <dbReference type="Rhea" id="RHEA:13697"/>
        <dbReference type="ChEBI" id="CHEBI:15378"/>
        <dbReference type="ChEBI" id="CHEBI:30616"/>
        <dbReference type="ChEBI" id="CHEBI:47013"/>
        <dbReference type="ChEBI" id="CHEBI:78346"/>
        <dbReference type="ChEBI" id="CHEBI:456216"/>
        <dbReference type="EC" id="2.7.1.15"/>
    </reaction>
</comment>
<keyword evidence="4 9" id="KW-0418">Kinase</keyword>
<evidence type="ECO:0000256" key="5">
    <source>
        <dbReference type="ARBA" id="ARBA00022840"/>
    </source>
</evidence>
<dbReference type="CDD" id="cd01174">
    <property type="entry name" value="ribokinase"/>
    <property type="match status" value="1"/>
</dbReference>
<dbReference type="InterPro" id="IPR011877">
    <property type="entry name" value="Ribokinase"/>
</dbReference>
<dbReference type="GO" id="GO:0046872">
    <property type="term" value="F:metal ion binding"/>
    <property type="evidence" value="ECO:0007669"/>
    <property type="project" value="UniProtKB-KW"/>
</dbReference>
<protein>
    <recommendedName>
        <fullName evidence="9">Ribokinase</fullName>
        <shortName evidence="9">RK</shortName>
        <ecNumber evidence="9">2.7.1.15</ecNumber>
    </recommendedName>
</protein>
<dbReference type="EMBL" id="JARQBJ010000004">
    <property type="protein sequence ID" value="MDT2810875.1"/>
    <property type="molecule type" value="Genomic_DNA"/>
</dbReference>
<comment type="pathway">
    <text evidence="9">Carbohydrate metabolism; D-ribose degradation; D-ribose 5-phosphate from beta-D-ribopyranose: step 2/2.</text>
</comment>
<proteinExistence type="inferred from homology"/>
<dbReference type="Proteomes" id="UP001256711">
    <property type="component" value="Unassembled WGS sequence"/>
</dbReference>
<dbReference type="GO" id="GO:0005829">
    <property type="term" value="C:cytosol"/>
    <property type="evidence" value="ECO:0007669"/>
    <property type="project" value="TreeGrafter"/>
</dbReference>
<dbReference type="AlphaFoldDB" id="A0AAW8TXI8"/>
<comment type="subunit">
    <text evidence="9">Homodimer.</text>
</comment>
<feature type="binding site" evidence="9">
    <location>
        <begin position="247"/>
        <end position="248"/>
    </location>
    <ligand>
        <name>ATP</name>
        <dbReference type="ChEBI" id="CHEBI:30616"/>
    </ligand>
</feature>
<dbReference type="InterPro" id="IPR029056">
    <property type="entry name" value="Ribokinase-like"/>
</dbReference>
<comment type="caution">
    <text evidence="9">Lacks conserved residue(s) required for the propagation of feature annotation.</text>
</comment>
<organism evidence="11 12">
    <name type="scientific">Enterococcus asini</name>
    <dbReference type="NCBI Taxonomy" id="57732"/>
    <lineage>
        <taxon>Bacteria</taxon>
        <taxon>Bacillati</taxon>
        <taxon>Bacillota</taxon>
        <taxon>Bacilli</taxon>
        <taxon>Lactobacillales</taxon>
        <taxon>Enterococcaceae</taxon>
        <taxon>Enterococcus</taxon>
    </lineage>
</organism>
<feature type="binding site" evidence="9">
    <location>
        <position position="180"/>
    </location>
    <ligand>
        <name>ATP</name>
        <dbReference type="ChEBI" id="CHEBI:30616"/>
    </ligand>
</feature>
<name>A0AAW8TXI8_9ENTE</name>
<feature type="binding site" evidence="9">
    <location>
        <begin position="216"/>
        <end position="221"/>
    </location>
    <ligand>
        <name>ATP</name>
        <dbReference type="ChEBI" id="CHEBI:30616"/>
    </ligand>
</feature>
<dbReference type="PRINTS" id="PR00990">
    <property type="entry name" value="RIBOKINASE"/>
</dbReference>
<feature type="binding site" evidence="9">
    <location>
        <position position="281"/>
    </location>
    <ligand>
        <name>K(+)</name>
        <dbReference type="ChEBI" id="CHEBI:29103"/>
    </ligand>
</feature>